<sequence length="578" mass="63361">MAYSLCPSSVPSIMKESLNLHLEHLRFDGGDSEGEEQIFKSLDGVLQALAEDKHKTSSLIAESDVLPAFARLLQSNPLCAVKAAEVLAEIAKNEEMKTHCIDAGLVPVLIPLLDSTDQEMLLHVGRAIGRICYDNNDLQEQLVGAEVITSLVRIMSNYPDNEPLVRVNLLALSNLADIDTAKQALSKTRVAEHLVHQLRAANHHEKVEIILEVLHTLAENDALKSQLVEAGIQEAIVEILQRLQDSSKPEDVCSLKAASDLIVSLLLGDESMQQLFAEGNGVIYQSVGTWLASKHTQLQLTGALAIANFARNDSNCVRMVQLGIVRQLLDLLEQHVESGDVSVQHAALSALRNLAIPVANKVQMLDEGVGQRIQMLLRSEMPPVQFKLLGTLRMLMDGQADAAEELGQDPVLLHRLVQWCDSNDHAGVCGEANRLLASLLRHSCSQEVVKAIQEAQAMKHLVSMATSEHAIMQNEALIALAIASAVNLEIIKDTFKEAKLVQNIHKLLQDESTGPEVKYNSIGLLCSLLNSGDLRKEAEEDKMKETLEKLCGHINGNVAKQALMAVQILNEEHRLFEP</sequence>
<keyword evidence="9" id="KW-1185">Reference proteome</keyword>
<comment type="subcellular location">
    <subcellularLocation>
        <location evidence="3">Cytoplasm</location>
        <location evidence="3">Cytosol</location>
    </subcellularLocation>
    <subcellularLocation>
        <location evidence="2">Endoplasmic reticulum</location>
    </subcellularLocation>
    <subcellularLocation>
        <location evidence="1">Mitochondrion</location>
    </subcellularLocation>
</comment>
<keyword evidence="5" id="KW-0256">Endoplasmic reticulum</keyword>
<keyword evidence="6" id="KW-0496">Mitochondrion</keyword>
<dbReference type="GO" id="GO:0005829">
    <property type="term" value="C:cytosol"/>
    <property type="evidence" value="ECO:0007669"/>
    <property type="project" value="UniProtKB-SubCell"/>
</dbReference>
<reference evidence="8 9" key="1">
    <citation type="journal article" date="2019" name="Proc. Natl. Acad. Sci. U.S.A.">
        <title>Regulatory changes in pterin and carotenoid genes underlie balanced color polymorphisms in the wall lizard.</title>
        <authorList>
            <person name="Andrade P."/>
            <person name="Pinho C."/>
            <person name="Perez I de Lanuza G."/>
            <person name="Afonso S."/>
            <person name="Brejcha J."/>
            <person name="Rubin C.J."/>
            <person name="Wallerman O."/>
            <person name="Pereira P."/>
            <person name="Sabatino S.J."/>
            <person name="Bellati A."/>
            <person name="Pellitteri-Rosa D."/>
            <person name="Bosakova Z."/>
            <person name="Bunikis I."/>
            <person name="Carretero M.A."/>
            <person name="Feiner N."/>
            <person name="Marsik P."/>
            <person name="Pauperio F."/>
            <person name="Salvi D."/>
            <person name="Soler L."/>
            <person name="While G.M."/>
            <person name="Uller T."/>
            <person name="Font E."/>
            <person name="Andersson L."/>
            <person name="Carneiro M."/>
        </authorList>
    </citation>
    <scope>NUCLEOTIDE SEQUENCE</scope>
</reference>
<evidence type="ECO:0000256" key="1">
    <source>
        <dbReference type="ARBA" id="ARBA00004173"/>
    </source>
</evidence>
<dbReference type="AlphaFoldDB" id="A0A670HYF2"/>
<dbReference type="PANTHER" id="PTHR10957">
    <property type="entry name" value="RAP1 GTPASE-GDP DISSOCIATION STIMULATOR 1"/>
    <property type="match status" value="1"/>
</dbReference>
<evidence type="ECO:0000256" key="2">
    <source>
        <dbReference type="ARBA" id="ARBA00004240"/>
    </source>
</evidence>
<dbReference type="FunFam" id="1.25.10.10:FF:000093">
    <property type="entry name" value="rap1 GTPase-GDP dissociation stimulator 1 isoform X4"/>
    <property type="match status" value="1"/>
</dbReference>
<dbReference type="GO" id="GO:0005739">
    <property type="term" value="C:mitochondrion"/>
    <property type="evidence" value="ECO:0007669"/>
    <property type="project" value="UniProtKB-SubCell"/>
</dbReference>
<reference evidence="8" key="3">
    <citation type="submission" date="2025-09" db="UniProtKB">
        <authorList>
            <consortium name="Ensembl"/>
        </authorList>
    </citation>
    <scope>IDENTIFICATION</scope>
</reference>
<accession>A0A670HYF2</accession>
<dbReference type="GO" id="GO:0005085">
    <property type="term" value="F:guanyl-nucleotide exchange factor activity"/>
    <property type="evidence" value="ECO:0007669"/>
    <property type="project" value="InterPro"/>
</dbReference>
<evidence type="ECO:0000256" key="4">
    <source>
        <dbReference type="ARBA" id="ARBA00022490"/>
    </source>
</evidence>
<evidence type="ECO:0000313" key="9">
    <source>
        <dbReference type="Proteomes" id="UP000472272"/>
    </source>
</evidence>
<dbReference type="SUPFAM" id="SSF48371">
    <property type="entry name" value="ARM repeat"/>
    <property type="match status" value="2"/>
</dbReference>
<dbReference type="FunFam" id="1.25.10.10:FF:000749">
    <property type="entry name" value="Predicted protein"/>
    <property type="match status" value="1"/>
</dbReference>
<dbReference type="PROSITE" id="PS50176">
    <property type="entry name" value="ARM_REPEAT"/>
    <property type="match status" value="1"/>
</dbReference>
<dbReference type="OMA" id="ICFDNTH"/>
<dbReference type="GO" id="GO:0005783">
    <property type="term" value="C:endoplasmic reticulum"/>
    <property type="evidence" value="ECO:0007669"/>
    <property type="project" value="UniProtKB-SubCell"/>
</dbReference>
<dbReference type="InterPro" id="IPR040144">
    <property type="entry name" value="RAP1GDS1"/>
</dbReference>
<dbReference type="InterPro" id="IPR000225">
    <property type="entry name" value="Armadillo"/>
</dbReference>
<dbReference type="Gene3D" id="1.25.10.10">
    <property type="entry name" value="Leucine-rich Repeat Variant"/>
    <property type="match status" value="2"/>
</dbReference>
<dbReference type="InterPro" id="IPR011989">
    <property type="entry name" value="ARM-like"/>
</dbReference>
<dbReference type="Pfam" id="PF00514">
    <property type="entry name" value="Arm"/>
    <property type="match status" value="2"/>
</dbReference>
<keyword evidence="4" id="KW-0963">Cytoplasm</keyword>
<evidence type="ECO:0000256" key="6">
    <source>
        <dbReference type="ARBA" id="ARBA00023128"/>
    </source>
</evidence>
<organism evidence="8 9">
    <name type="scientific">Podarcis muralis</name>
    <name type="common">Wall lizard</name>
    <name type="synonym">Lacerta muralis</name>
    <dbReference type="NCBI Taxonomy" id="64176"/>
    <lineage>
        <taxon>Eukaryota</taxon>
        <taxon>Metazoa</taxon>
        <taxon>Chordata</taxon>
        <taxon>Craniata</taxon>
        <taxon>Vertebrata</taxon>
        <taxon>Euteleostomi</taxon>
        <taxon>Lepidosauria</taxon>
        <taxon>Squamata</taxon>
        <taxon>Bifurcata</taxon>
        <taxon>Unidentata</taxon>
        <taxon>Episquamata</taxon>
        <taxon>Laterata</taxon>
        <taxon>Lacertibaenia</taxon>
        <taxon>Lacertidae</taxon>
        <taxon>Podarcis</taxon>
    </lineage>
</organism>
<dbReference type="GeneTree" id="ENSGT00390000014293"/>
<dbReference type="Proteomes" id="UP000472272">
    <property type="component" value="Chromosome 5"/>
</dbReference>
<dbReference type="Ensembl" id="ENSPMRT00000004951.1">
    <property type="protein sequence ID" value="ENSPMRP00000004641.1"/>
    <property type="gene ID" value="ENSPMRG00000003183.1"/>
</dbReference>
<reference evidence="8" key="2">
    <citation type="submission" date="2025-08" db="UniProtKB">
        <authorList>
            <consortium name="Ensembl"/>
        </authorList>
    </citation>
    <scope>IDENTIFICATION</scope>
</reference>
<feature type="repeat" description="ARM" evidence="7">
    <location>
        <begin position="323"/>
        <end position="369"/>
    </location>
</feature>
<proteinExistence type="predicted"/>
<dbReference type="SMART" id="SM00185">
    <property type="entry name" value="ARM"/>
    <property type="match status" value="5"/>
</dbReference>
<name>A0A670HYF2_PODMU</name>
<dbReference type="InterPro" id="IPR016024">
    <property type="entry name" value="ARM-type_fold"/>
</dbReference>
<evidence type="ECO:0000313" key="8">
    <source>
        <dbReference type="Ensembl" id="ENSPMRP00000004641.1"/>
    </source>
</evidence>
<evidence type="ECO:0000256" key="3">
    <source>
        <dbReference type="ARBA" id="ARBA00004514"/>
    </source>
</evidence>
<evidence type="ECO:0000256" key="7">
    <source>
        <dbReference type="PROSITE-ProRule" id="PRU00259"/>
    </source>
</evidence>
<protein>
    <submittedName>
        <fullName evidence="8">Rap1 GTPase-GDP dissociation stimulator 1-like</fullName>
    </submittedName>
</protein>
<evidence type="ECO:0000256" key="5">
    <source>
        <dbReference type="ARBA" id="ARBA00022824"/>
    </source>
</evidence>
<gene>
    <name evidence="8" type="primary">LOC114597113</name>
</gene>